<dbReference type="CDD" id="cd00616">
    <property type="entry name" value="AHBA_syn"/>
    <property type="match status" value="1"/>
</dbReference>
<accession>A0A0F9GKQ3</accession>
<dbReference type="SUPFAM" id="SSF53383">
    <property type="entry name" value="PLP-dependent transferases"/>
    <property type="match status" value="1"/>
</dbReference>
<proteinExistence type="inferred from homology"/>
<comment type="similarity">
    <text evidence="2">Belongs to the DegT/DnrJ/EryC1 family.</text>
</comment>
<keyword evidence="1" id="KW-0663">Pyridoxal phosphate</keyword>
<dbReference type="InterPro" id="IPR000653">
    <property type="entry name" value="DegT/StrS_aminotransferase"/>
</dbReference>
<dbReference type="Gene3D" id="3.90.1150.10">
    <property type="entry name" value="Aspartate Aminotransferase, domain 1"/>
    <property type="match status" value="1"/>
</dbReference>
<dbReference type="PANTHER" id="PTHR30244:SF36">
    <property type="entry name" value="3-OXO-GLUCOSE-6-PHOSPHATE:GLUTAMATE AMINOTRANSFERASE"/>
    <property type="match status" value="1"/>
</dbReference>
<dbReference type="GO" id="GO:0030170">
    <property type="term" value="F:pyridoxal phosphate binding"/>
    <property type="evidence" value="ECO:0007669"/>
    <property type="project" value="UniProtKB-ARBA"/>
</dbReference>
<dbReference type="FunFam" id="3.40.640.10:FF:000089">
    <property type="entry name" value="Aminotransferase, DegT/DnrJ/EryC1/StrS family"/>
    <property type="match status" value="1"/>
</dbReference>
<sequence length="373" mass="41981">MNLGAKNMEVPFIDLKKQYYNIKEKINRAIFKILKNGTFIMGKPVEIFEENISRYLGQRSLGCASGSDSLLLSLITAGIKPGDEIITTPFTFFATAGSIARLGAIPVFVDVQENTFNIDPMKIMDAISPKTKAIIPVHIFGLPAEMNEILNIAAQNDLIVIEDACQSIGAVYRGQKVGTIGDFGCFSFYPTKNLGCYGDGGLITTGNIDHYNYLKKLRVHGSKEKYYHEFIGLNSRLDAIQAAVLNVKLNLIDEWNNKRRMIAKQYTTAFSDIFTLQSSPDYVSHVYHQYTILTEEKLQNPLLKFLKKNNIEAGIYYPLPLHLQDAFSKYIIKKGDLSISESISKKIISIPIFPEMEQKQIDCVIDCVKLFFK</sequence>
<dbReference type="PIRSF" id="PIRSF000390">
    <property type="entry name" value="PLP_StrS"/>
    <property type="match status" value="1"/>
</dbReference>
<dbReference type="GO" id="GO:0008483">
    <property type="term" value="F:transaminase activity"/>
    <property type="evidence" value="ECO:0007669"/>
    <property type="project" value="TreeGrafter"/>
</dbReference>
<evidence type="ECO:0000256" key="2">
    <source>
        <dbReference type="ARBA" id="ARBA00037999"/>
    </source>
</evidence>
<evidence type="ECO:0000313" key="3">
    <source>
        <dbReference type="EMBL" id="KKL99464.1"/>
    </source>
</evidence>
<organism evidence="3">
    <name type="scientific">marine sediment metagenome</name>
    <dbReference type="NCBI Taxonomy" id="412755"/>
    <lineage>
        <taxon>unclassified sequences</taxon>
        <taxon>metagenomes</taxon>
        <taxon>ecological metagenomes</taxon>
    </lineage>
</organism>
<comment type="caution">
    <text evidence="3">The sequence shown here is derived from an EMBL/GenBank/DDBJ whole genome shotgun (WGS) entry which is preliminary data.</text>
</comment>
<dbReference type="InterPro" id="IPR015424">
    <property type="entry name" value="PyrdxlP-dep_Trfase"/>
</dbReference>
<dbReference type="EMBL" id="LAZR01017670">
    <property type="protein sequence ID" value="KKL99464.1"/>
    <property type="molecule type" value="Genomic_DNA"/>
</dbReference>
<gene>
    <name evidence="3" type="ORF">LCGC14_1814160</name>
</gene>
<name>A0A0F9GKQ3_9ZZZZ</name>
<evidence type="ECO:0000256" key="1">
    <source>
        <dbReference type="ARBA" id="ARBA00022898"/>
    </source>
</evidence>
<dbReference type="Pfam" id="PF01041">
    <property type="entry name" value="DegT_DnrJ_EryC1"/>
    <property type="match status" value="1"/>
</dbReference>
<evidence type="ECO:0008006" key="4">
    <source>
        <dbReference type="Google" id="ProtNLM"/>
    </source>
</evidence>
<dbReference type="InterPro" id="IPR015421">
    <property type="entry name" value="PyrdxlP-dep_Trfase_major"/>
</dbReference>
<reference evidence="3" key="1">
    <citation type="journal article" date="2015" name="Nature">
        <title>Complex archaea that bridge the gap between prokaryotes and eukaryotes.</title>
        <authorList>
            <person name="Spang A."/>
            <person name="Saw J.H."/>
            <person name="Jorgensen S.L."/>
            <person name="Zaremba-Niedzwiedzka K."/>
            <person name="Martijn J."/>
            <person name="Lind A.E."/>
            <person name="van Eijk R."/>
            <person name="Schleper C."/>
            <person name="Guy L."/>
            <person name="Ettema T.J."/>
        </authorList>
    </citation>
    <scope>NUCLEOTIDE SEQUENCE</scope>
</reference>
<dbReference type="PANTHER" id="PTHR30244">
    <property type="entry name" value="TRANSAMINASE"/>
    <property type="match status" value="1"/>
</dbReference>
<dbReference type="Gene3D" id="3.40.640.10">
    <property type="entry name" value="Type I PLP-dependent aspartate aminotransferase-like (Major domain)"/>
    <property type="match status" value="1"/>
</dbReference>
<dbReference type="InterPro" id="IPR015422">
    <property type="entry name" value="PyrdxlP-dep_Trfase_small"/>
</dbReference>
<dbReference type="GO" id="GO:0000271">
    <property type="term" value="P:polysaccharide biosynthetic process"/>
    <property type="evidence" value="ECO:0007669"/>
    <property type="project" value="TreeGrafter"/>
</dbReference>
<dbReference type="AlphaFoldDB" id="A0A0F9GKQ3"/>
<protein>
    <recommendedName>
        <fullName evidence="4">Transcriptional regulator</fullName>
    </recommendedName>
</protein>